<reference evidence="2" key="2">
    <citation type="submission" date="2015-07" db="EMBL/GenBank/DDBJ databases">
        <title>Plasmids, circular viruses and viroids from rat gut.</title>
        <authorList>
            <person name="Jorgensen T.J."/>
            <person name="Hansen M.A."/>
            <person name="Xu Z."/>
            <person name="Tabak M.A."/>
            <person name="Sorensen S.J."/>
            <person name="Hansen L.H."/>
        </authorList>
    </citation>
    <scope>NUCLEOTIDE SEQUENCE</scope>
    <source>
        <plasmid evidence="2">pRGFK1056</plasmid>
    </source>
</reference>
<reference evidence="2" key="1">
    <citation type="submission" date="2015-06" db="EMBL/GenBank/DDBJ databases">
        <authorList>
            <person name="Joergensen T."/>
        </authorList>
    </citation>
    <scope>NUCLEOTIDE SEQUENCE</scope>
    <source>
        <plasmid evidence="2">pRGFK1056</plasmid>
    </source>
</reference>
<dbReference type="Pfam" id="PF01076">
    <property type="entry name" value="Mob_Pre"/>
    <property type="match status" value="1"/>
</dbReference>
<dbReference type="InterPro" id="IPR001668">
    <property type="entry name" value="Mob_Pre"/>
</dbReference>
<feature type="compositionally biased region" description="Basic and acidic residues" evidence="1">
    <location>
        <begin position="296"/>
        <end position="308"/>
    </location>
</feature>
<evidence type="ECO:0000256" key="1">
    <source>
        <dbReference type="SAM" id="MobiDB-lite"/>
    </source>
</evidence>
<dbReference type="CDD" id="cd17242">
    <property type="entry name" value="MobM_relaxase"/>
    <property type="match status" value="1"/>
</dbReference>
<accession>A0A0H5Q4I3</accession>
<keyword evidence="2" id="KW-0614">Plasmid</keyword>
<dbReference type="EMBL" id="LN853637">
    <property type="protein sequence ID" value="CRY96319.1"/>
    <property type="molecule type" value="Genomic_DNA"/>
</dbReference>
<dbReference type="Gene3D" id="3.30.930.30">
    <property type="match status" value="1"/>
</dbReference>
<feature type="region of interest" description="Disordered" evidence="1">
    <location>
        <begin position="296"/>
        <end position="318"/>
    </location>
</feature>
<dbReference type="NCBIfam" id="NF041497">
    <property type="entry name" value="MobV"/>
    <property type="match status" value="1"/>
</dbReference>
<sequence>MSYGIIRVQKFKRQAVTGIQQHNQRLKDHSNTNPDIDFSKSGENYSLEGEGVNFSAEVSKRLVGVSGSRWGTIRRDAVVMSEALVTSDRAFFASLTPEKQKAFFSDALSFLRTQYGRENIFSAVVHLDETTPHMHVTFTPIQRGKLTAKTLFSRTALSGLQTAFFEQVGKKWGLERGEKHVAKRRHLDVADYKRATDFQLETLSISAEEAEAKIVKKGLLSATYESGESIAERLNRKYVWPLARALQEAQQEKKLWHERANFREHLFQEQKELQKGLSPERVERLRQGIKALSDALKREQQEEREQLHTRQKTRARMR</sequence>
<geneLocation type="plasmid" evidence="2">
    <name>pRGFK1056</name>
</geneLocation>
<evidence type="ECO:0000313" key="2">
    <source>
        <dbReference type="EMBL" id="CRY96319.1"/>
    </source>
</evidence>
<dbReference type="GO" id="GO:0006310">
    <property type="term" value="P:DNA recombination"/>
    <property type="evidence" value="ECO:0007669"/>
    <property type="project" value="InterPro"/>
</dbReference>
<organism evidence="2">
    <name type="scientific">uncultured prokaryote</name>
    <dbReference type="NCBI Taxonomy" id="198431"/>
    <lineage>
        <taxon>unclassified sequences</taxon>
        <taxon>environmental samples</taxon>
    </lineage>
</organism>
<name>A0A0H5Q4I3_9ZZZZ</name>
<dbReference type="AlphaFoldDB" id="A0A0H5Q4I3"/>
<protein>
    <recommendedName>
        <fullName evidence="3">Plasmid recombination enzyme</fullName>
    </recommendedName>
</protein>
<dbReference type="GO" id="GO:0003677">
    <property type="term" value="F:DNA binding"/>
    <property type="evidence" value="ECO:0007669"/>
    <property type="project" value="InterPro"/>
</dbReference>
<proteinExistence type="predicted"/>
<evidence type="ECO:0008006" key="3">
    <source>
        <dbReference type="Google" id="ProtNLM"/>
    </source>
</evidence>
<feature type="compositionally biased region" description="Basic residues" evidence="1">
    <location>
        <begin position="309"/>
        <end position="318"/>
    </location>
</feature>